<feature type="region of interest" description="Disordered" evidence="1">
    <location>
        <begin position="1"/>
        <end position="64"/>
    </location>
</feature>
<keyword evidence="3" id="KW-1185">Reference proteome</keyword>
<accession>W1PMT4</accession>
<dbReference type="HOGENOM" id="CLU_093984_0_0_1"/>
<dbReference type="Gramene" id="ERN09363">
    <property type="protein sequence ID" value="ERN09363"/>
    <property type="gene ID" value="AMTR_s00162p00075820"/>
</dbReference>
<evidence type="ECO:0000256" key="1">
    <source>
        <dbReference type="SAM" id="MobiDB-lite"/>
    </source>
</evidence>
<feature type="compositionally biased region" description="Polar residues" evidence="1">
    <location>
        <begin position="1"/>
        <end position="18"/>
    </location>
</feature>
<protein>
    <recommendedName>
        <fullName evidence="4">CCHC-type domain-containing protein</fullName>
    </recommendedName>
</protein>
<dbReference type="EMBL" id="KI392984">
    <property type="protein sequence ID" value="ERN09363.1"/>
    <property type="molecule type" value="Genomic_DNA"/>
</dbReference>
<evidence type="ECO:0000313" key="3">
    <source>
        <dbReference type="Proteomes" id="UP000017836"/>
    </source>
</evidence>
<feature type="compositionally biased region" description="Polar residues" evidence="1">
    <location>
        <begin position="55"/>
        <end position="64"/>
    </location>
</feature>
<gene>
    <name evidence="2" type="ORF">AMTR_s00162p00075820</name>
</gene>
<proteinExistence type="predicted"/>
<feature type="compositionally biased region" description="Basic and acidic residues" evidence="1">
    <location>
        <begin position="30"/>
        <end position="52"/>
    </location>
</feature>
<dbReference type="Proteomes" id="UP000017836">
    <property type="component" value="Unassembled WGS sequence"/>
</dbReference>
<sequence length="259" mass="28533">MESTVPVSGDTSNSNVRALSNVEAIDDSGENEHLHANNEVEHSQEDRNDKMGKNSPGNATIDSNRAKNLNFIGAFDKELENQVENKSRECNMQEQDDNSHEPLTLRYIDLRDHALKVVAEGATTAESYRFAMRGIQKLLQDVIANKLRTFTQNGGVQGDNTYKVSQPASINENVTLGDPQHTNKTGCPPTTNLNLGWENASKKRKTCVNCKQQGHDKRTCSRWTSNNAVAVPMSAIPEHELDPSSTVAFGGFQRFGFGA</sequence>
<reference evidence="3" key="1">
    <citation type="journal article" date="2013" name="Science">
        <title>The Amborella genome and the evolution of flowering plants.</title>
        <authorList>
            <consortium name="Amborella Genome Project"/>
        </authorList>
    </citation>
    <scope>NUCLEOTIDE SEQUENCE [LARGE SCALE GENOMIC DNA]</scope>
</reference>
<name>W1PMT4_AMBTC</name>
<dbReference type="AlphaFoldDB" id="W1PMT4"/>
<organism evidence="2 3">
    <name type="scientific">Amborella trichopoda</name>
    <dbReference type="NCBI Taxonomy" id="13333"/>
    <lineage>
        <taxon>Eukaryota</taxon>
        <taxon>Viridiplantae</taxon>
        <taxon>Streptophyta</taxon>
        <taxon>Embryophyta</taxon>
        <taxon>Tracheophyta</taxon>
        <taxon>Spermatophyta</taxon>
        <taxon>Magnoliopsida</taxon>
        <taxon>Amborellales</taxon>
        <taxon>Amborellaceae</taxon>
        <taxon>Amborella</taxon>
    </lineage>
</organism>
<evidence type="ECO:0008006" key="4">
    <source>
        <dbReference type="Google" id="ProtNLM"/>
    </source>
</evidence>
<evidence type="ECO:0000313" key="2">
    <source>
        <dbReference type="EMBL" id="ERN09363.1"/>
    </source>
</evidence>